<proteinExistence type="predicted"/>
<evidence type="ECO:0008006" key="4">
    <source>
        <dbReference type="Google" id="ProtNLM"/>
    </source>
</evidence>
<protein>
    <recommendedName>
        <fullName evidence="4">Apple domain-containing protein</fullName>
    </recommendedName>
</protein>
<evidence type="ECO:0000256" key="1">
    <source>
        <dbReference type="SAM" id="SignalP"/>
    </source>
</evidence>
<feature type="signal peptide" evidence="1">
    <location>
        <begin position="1"/>
        <end position="19"/>
    </location>
</feature>
<evidence type="ECO:0000313" key="3">
    <source>
        <dbReference type="Proteomes" id="UP001489902"/>
    </source>
</evidence>
<reference evidence="2 3" key="1">
    <citation type="submission" date="2024-04" db="EMBL/GenBank/DDBJ databases">
        <title>Complete genome sequence of Fusarium acuminatum.</title>
        <authorList>
            <person name="Lan B."/>
        </authorList>
    </citation>
    <scope>NUCLEOTIDE SEQUENCE [LARGE SCALE GENOMIC DNA]</scope>
    <source>
        <strain evidence="2">1A</strain>
    </source>
</reference>
<name>A0ABZ2XB19_9HYPO</name>
<gene>
    <name evidence="2" type="ORF">QYS62_010658</name>
</gene>
<dbReference type="EMBL" id="CP151265">
    <property type="protein sequence ID" value="WZH49457.1"/>
    <property type="molecule type" value="Genomic_DNA"/>
</dbReference>
<accession>A0ABZ2XB19</accession>
<organism evidence="2 3">
    <name type="scientific">Fusarium acuminatum</name>
    <dbReference type="NCBI Taxonomy" id="5515"/>
    <lineage>
        <taxon>Eukaryota</taxon>
        <taxon>Fungi</taxon>
        <taxon>Dikarya</taxon>
        <taxon>Ascomycota</taxon>
        <taxon>Pezizomycotina</taxon>
        <taxon>Sordariomycetes</taxon>
        <taxon>Hypocreomycetidae</taxon>
        <taxon>Hypocreales</taxon>
        <taxon>Nectriaceae</taxon>
        <taxon>Fusarium</taxon>
        <taxon>Fusarium tricinctum species complex</taxon>
    </lineage>
</organism>
<keyword evidence="1" id="KW-0732">Signal</keyword>
<dbReference type="Proteomes" id="UP001489902">
    <property type="component" value="Chromosome 6"/>
</dbReference>
<keyword evidence="3" id="KW-1185">Reference proteome</keyword>
<dbReference type="PROSITE" id="PS51257">
    <property type="entry name" value="PROKAR_LIPOPROTEIN"/>
    <property type="match status" value="1"/>
</dbReference>
<evidence type="ECO:0000313" key="2">
    <source>
        <dbReference type="EMBL" id="WZH49457.1"/>
    </source>
</evidence>
<feature type="chain" id="PRO_5047196591" description="Apple domain-containing protein" evidence="1">
    <location>
        <begin position="20"/>
        <end position="380"/>
    </location>
</feature>
<sequence>MVSAKSFLVFLALGTEALATTTSGVACLTQLGTSSIASNKIPRATTTVSEKITIIKRYVRKVNVVVIPRPRTTTQTDTTKSTTTTQADPSIKTAVVVETDCLTYINEQTEIETRYHTTTSTTTSITTTTSTSTSTVSAPAGFTALLNAPDYRAKIKARADSGPVVGILAAPAKQYPQRIDCTKKVPTTIIKTVSTTIQGPRKTLKPQTKTKTTLSTETVVETIYPEDVTVTTTETVSPTVTEYDDVTVQAVATETVTVQSVVPATYYEACGSNNQLRTANGGHAVQNIQTKGIPYQPVSAGIQSSSYDCCAACIQQSSCFFAYRDIRSGTCYNYLSTSASTSCSNGQVNWADYYTNSAIPQSYEFSNGPCGYMKNTGDRG</sequence>